<gene>
    <name evidence="8" type="ORF">FIE12Z_1931</name>
</gene>
<dbReference type="AlphaFoldDB" id="A0A395N2G5"/>
<dbReference type="GO" id="GO:0008115">
    <property type="term" value="F:sarcosine oxidase activity"/>
    <property type="evidence" value="ECO:0007669"/>
    <property type="project" value="TreeGrafter"/>
</dbReference>
<evidence type="ECO:0000256" key="6">
    <source>
        <dbReference type="SAM" id="MobiDB-lite"/>
    </source>
</evidence>
<keyword evidence="5" id="KW-0560">Oxidoreductase</keyword>
<feature type="compositionally biased region" description="Low complexity" evidence="6">
    <location>
        <begin position="695"/>
        <end position="710"/>
    </location>
</feature>
<organism evidence="8 9">
    <name type="scientific">Fusarium flagelliforme</name>
    <dbReference type="NCBI Taxonomy" id="2675880"/>
    <lineage>
        <taxon>Eukaryota</taxon>
        <taxon>Fungi</taxon>
        <taxon>Dikarya</taxon>
        <taxon>Ascomycota</taxon>
        <taxon>Pezizomycotina</taxon>
        <taxon>Sordariomycetes</taxon>
        <taxon>Hypocreomycetidae</taxon>
        <taxon>Hypocreales</taxon>
        <taxon>Nectriaceae</taxon>
        <taxon>Fusarium</taxon>
        <taxon>Fusarium incarnatum-equiseti species complex</taxon>
    </lineage>
</organism>
<dbReference type="GO" id="GO:0004657">
    <property type="term" value="F:proline dehydrogenase activity"/>
    <property type="evidence" value="ECO:0007669"/>
    <property type="project" value="TreeGrafter"/>
</dbReference>
<dbReference type="SUPFAM" id="SSF51905">
    <property type="entry name" value="FAD/NAD(P)-binding domain"/>
    <property type="match status" value="1"/>
</dbReference>
<feature type="compositionally biased region" description="Polar residues" evidence="6">
    <location>
        <begin position="730"/>
        <end position="750"/>
    </location>
</feature>
<comment type="similarity">
    <text evidence="2">Belongs to the MSOX/MTOX family.</text>
</comment>
<evidence type="ECO:0000256" key="1">
    <source>
        <dbReference type="ARBA" id="ARBA00001974"/>
    </source>
</evidence>
<reference evidence="8 9" key="1">
    <citation type="journal article" date="2018" name="PLoS Pathog.">
        <title>Evolution of structural diversity of trichothecenes, a family of toxins produced by plant pathogenic and entomopathogenic fungi.</title>
        <authorList>
            <person name="Proctor R.H."/>
            <person name="McCormick S.P."/>
            <person name="Kim H.S."/>
            <person name="Cardoza R.E."/>
            <person name="Stanley A.M."/>
            <person name="Lindo L."/>
            <person name="Kelly A."/>
            <person name="Brown D.W."/>
            <person name="Lee T."/>
            <person name="Vaughan M.M."/>
            <person name="Alexander N.J."/>
            <person name="Busman M."/>
            <person name="Gutierrez S."/>
        </authorList>
    </citation>
    <scope>NUCLEOTIDE SEQUENCE [LARGE SCALE GENOMIC DNA]</scope>
    <source>
        <strain evidence="8 9">NRRL 13405</strain>
    </source>
</reference>
<comment type="cofactor">
    <cofactor evidence="1">
        <name>FAD</name>
        <dbReference type="ChEBI" id="CHEBI:57692"/>
    </cofactor>
</comment>
<sequence length="1082" mass="118629">MATSIPHRIVIVGSGVFGLSTAYYMSLDQKFSNSQIILLDAWNFEPDSPSTSVQNPGAANSDTSRIVRRAYPKGPYAALAYESVERWRTDWGADGRYVEQRLLFSGQGGPLQAPKKKGETVNYVKDAYATGCEMTPGGAGALEIWDSLDVIRSELQGKTEVSNETVQESSLRGFVSRDCGYANSGATIEWLRQNLISMGRVDLRVGQVQKLLYSNGGARIDGVVLVDGTEIHADLTVIAAGCHSSRILQLPNMCTVESAFVAYIQLTESEAQELRKRQWPLIVNTHRGVFCVGPDQENCLKLGQCSTGSRVEILKSAHLMDRDEAARLRSEADSNVQPNWANPGTGWGGKVTDDDPESPAVNKALAAFRGFLLELLGPQDDFGSLDVSKRHDPLLNGIAVRPFSRVRRCWYNDTPSYDFIVDYHPSFGTSLFVASGGCDHAFKFMPVLGEKAVSIILRRLGDVPKASSREEASLLEELCRLWKFPDHLVSEQERPRPKDATAAEPLLAPAWVNPDLDRLMVVHKDVITSSTDDNSSDSDSSTSNSTSTSTKSYYKSWAESLVDLPAGAIFARINGVTPTSKRDYDTVQSSTSSHFVWNSDLYYCNHSCSPTLECDTSTWEVRVSRDRPLRKGDVLSVFYPSTEWIMARFSIYVLPSTPIRFEIDFCIVGLECHFEISMVGRCSRGRRRPARNSDRASISGASSSNTASEGGARGPNVTTDRPHHMEPSVANVTGRQPRSHSLSMGNTVDTTDVGASPADVDLLPFIDWGLLSENHHLGMADEDGNSIDMLSDFGQFNTDDTLWSNLDNLDMPSPFGTSAPGLSMASAFPNTALPSPPASAAGREKRPTNPYSSFGVVPASAPVSSNLMSQLGQPKSKGSGDANTSTSRPGIAVFVKVLSTLETELGNLPPSIDRTMHVVNTSTKSIHRVLQCPPTQLGIAGPMLALVSIDMILILIESIISQWRECRAPELGQRNFQDSIPGTPRPSDSRHGQRDQLLLGHYKVEGEETDVIWRNIIIAELRRVRRLIQGLNGHLDDPRHSVKLPVERLRTSCTHLDHRAARLMTTLQRYDQNTGTSMASAF</sequence>
<keyword evidence="9" id="KW-1185">Reference proteome</keyword>
<feature type="domain" description="FAD dependent oxidoreductase" evidence="7">
    <location>
        <begin position="8"/>
        <end position="451"/>
    </location>
</feature>
<keyword evidence="4" id="KW-0274">FAD</keyword>
<dbReference type="Gene3D" id="3.50.50.60">
    <property type="entry name" value="FAD/NAD(P)-binding domain"/>
    <property type="match status" value="3"/>
</dbReference>
<dbReference type="InterPro" id="IPR006076">
    <property type="entry name" value="FAD-dep_OxRdtase"/>
</dbReference>
<evidence type="ECO:0000259" key="7">
    <source>
        <dbReference type="Pfam" id="PF01266"/>
    </source>
</evidence>
<keyword evidence="3" id="KW-0285">Flavoprotein</keyword>
<accession>A0A395N2G5</accession>
<evidence type="ECO:0000256" key="3">
    <source>
        <dbReference type="ARBA" id="ARBA00022630"/>
    </source>
</evidence>
<dbReference type="InterPro" id="IPR045170">
    <property type="entry name" value="MTOX"/>
</dbReference>
<dbReference type="PANTHER" id="PTHR10961:SF46">
    <property type="entry name" value="PEROXISOMAL SARCOSINE OXIDASE"/>
    <property type="match status" value="1"/>
</dbReference>
<dbReference type="InterPro" id="IPR036188">
    <property type="entry name" value="FAD/NAD-bd_sf"/>
</dbReference>
<evidence type="ECO:0000256" key="4">
    <source>
        <dbReference type="ARBA" id="ARBA00022827"/>
    </source>
</evidence>
<dbReference type="PANTHER" id="PTHR10961">
    <property type="entry name" value="PEROXISOMAL SARCOSINE OXIDASE"/>
    <property type="match status" value="1"/>
</dbReference>
<feature type="region of interest" description="Disordered" evidence="6">
    <location>
        <begin position="828"/>
        <end position="886"/>
    </location>
</feature>
<feature type="region of interest" description="Disordered" evidence="6">
    <location>
        <begin position="685"/>
        <end position="753"/>
    </location>
</feature>
<dbReference type="Proteomes" id="UP000265631">
    <property type="component" value="Unassembled WGS sequence"/>
</dbReference>
<evidence type="ECO:0000256" key="5">
    <source>
        <dbReference type="ARBA" id="ARBA00023002"/>
    </source>
</evidence>
<feature type="region of interest" description="Disordered" evidence="6">
    <location>
        <begin position="529"/>
        <end position="549"/>
    </location>
</feature>
<feature type="compositionally biased region" description="Polar residues" evidence="6">
    <location>
        <begin position="862"/>
        <end position="873"/>
    </location>
</feature>
<dbReference type="EMBL" id="PXXK01000037">
    <property type="protein sequence ID" value="RFN53759.1"/>
    <property type="molecule type" value="Genomic_DNA"/>
</dbReference>
<evidence type="ECO:0000313" key="8">
    <source>
        <dbReference type="EMBL" id="RFN53759.1"/>
    </source>
</evidence>
<dbReference type="SUPFAM" id="SSF82199">
    <property type="entry name" value="SET domain"/>
    <property type="match status" value="1"/>
</dbReference>
<dbReference type="InterPro" id="IPR046341">
    <property type="entry name" value="SET_dom_sf"/>
</dbReference>
<proteinExistence type="inferred from homology"/>
<dbReference type="STRING" id="2594813.A0A395N2G5"/>
<name>A0A395N2G5_9HYPO</name>
<evidence type="ECO:0000256" key="2">
    <source>
        <dbReference type="ARBA" id="ARBA00010989"/>
    </source>
</evidence>
<evidence type="ECO:0000313" key="9">
    <source>
        <dbReference type="Proteomes" id="UP000265631"/>
    </source>
</evidence>
<dbReference type="GO" id="GO:0050031">
    <property type="term" value="F:L-pipecolate oxidase activity"/>
    <property type="evidence" value="ECO:0007669"/>
    <property type="project" value="TreeGrafter"/>
</dbReference>
<comment type="caution">
    <text evidence="8">The sequence shown here is derived from an EMBL/GenBank/DDBJ whole genome shotgun (WGS) entry which is preliminary data.</text>
</comment>
<dbReference type="Pfam" id="PF01266">
    <property type="entry name" value="DAO"/>
    <property type="match status" value="1"/>
</dbReference>
<dbReference type="GO" id="GO:0050660">
    <property type="term" value="F:flavin adenine dinucleotide binding"/>
    <property type="evidence" value="ECO:0007669"/>
    <property type="project" value="InterPro"/>
</dbReference>
<feature type="region of interest" description="Disordered" evidence="6">
    <location>
        <begin position="974"/>
        <end position="993"/>
    </location>
</feature>
<protein>
    <submittedName>
        <fullName evidence="8">FAD dependent oxidoreductase</fullName>
    </submittedName>
</protein>